<dbReference type="Gene3D" id="3.20.20.70">
    <property type="entry name" value="Aldolase class I"/>
    <property type="match status" value="1"/>
</dbReference>
<evidence type="ECO:0000313" key="1">
    <source>
        <dbReference type="EMBL" id="JAC80779.1"/>
    </source>
</evidence>
<gene>
    <name evidence="1" type="ORF">TSPGSL018_9491</name>
</gene>
<dbReference type="EMBL" id="GBEZ01004440">
    <property type="protein sequence ID" value="JAC80779.1"/>
    <property type="molecule type" value="Transcribed_RNA"/>
</dbReference>
<sequence>MCSGKLQSGPLKVLPRARECIKSFVFATLSANPAKPTGGSENFCLLTRKMMDSKEVYDAAERVNESGSTKFYMETVWRNPDQVGKRQWQYALEMVRRVCGLAGLKDCTNHGDDRR</sequence>
<reference evidence="1" key="1">
    <citation type="submission" date="2014-05" db="EMBL/GenBank/DDBJ databases">
        <title>The transcriptome of the halophilic microalga Tetraselmis sp. GSL018 isolated from the Great Salt Lake, Utah.</title>
        <authorList>
            <person name="Jinkerson R.E."/>
            <person name="D'Adamo S."/>
            <person name="Posewitz M.C."/>
        </authorList>
    </citation>
    <scope>NUCLEOTIDE SEQUENCE</scope>
    <source>
        <strain evidence="1">GSL018</strain>
    </source>
</reference>
<dbReference type="InterPro" id="IPR013785">
    <property type="entry name" value="Aldolase_TIM"/>
</dbReference>
<dbReference type="AlphaFoldDB" id="A0A061SCL6"/>
<accession>A0A061SCL6</accession>
<name>A0A061SCL6_9CHLO</name>
<proteinExistence type="predicted"/>
<protein>
    <submittedName>
        <fullName evidence="1">Biotin synthase</fullName>
    </submittedName>
</protein>
<organism evidence="1">
    <name type="scientific">Tetraselmis sp. GSL018</name>
    <dbReference type="NCBI Taxonomy" id="582737"/>
    <lineage>
        <taxon>Eukaryota</taxon>
        <taxon>Viridiplantae</taxon>
        <taxon>Chlorophyta</taxon>
        <taxon>core chlorophytes</taxon>
        <taxon>Chlorodendrophyceae</taxon>
        <taxon>Chlorodendrales</taxon>
        <taxon>Chlorodendraceae</taxon>
        <taxon>Tetraselmis</taxon>
    </lineage>
</organism>